<reference evidence="4 5" key="1">
    <citation type="journal article" date="2016" name="DNA Res.">
        <title>Genome sequence of Aspergillus luchuensis NBRC 4314.</title>
        <authorList>
            <person name="Yamada O."/>
            <person name="Machida M."/>
            <person name="Hosoyama A."/>
            <person name="Goto M."/>
            <person name="Takahashi T."/>
            <person name="Futagami T."/>
            <person name="Yamagata Y."/>
            <person name="Takeuchi M."/>
            <person name="Kobayashi T."/>
            <person name="Koike H."/>
            <person name="Abe K."/>
            <person name="Asai K."/>
            <person name="Arita M."/>
            <person name="Fujita N."/>
            <person name="Fukuda K."/>
            <person name="Higa K."/>
            <person name="Horikawa H."/>
            <person name="Ishikawa T."/>
            <person name="Jinno K."/>
            <person name="Kato Y."/>
            <person name="Kirimura K."/>
            <person name="Mizutani O."/>
            <person name="Nakasone K."/>
            <person name="Sano M."/>
            <person name="Shiraishi Y."/>
            <person name="Tsukahara M."/>
            <person name="Gomi K."/>
        </authorList>
    </citation>
    <scope>NUCLEOTIDE SEQUENCE [LARGE SCALE GENOMIC DNA]</scope>
    <source>
        <strain evidence="4 5">RIB 2604</strain>
    </source>
</reference>
<feature type="domain" description="PKS/mFAS DH" evidence="3">
    <location>
        <begin position="480"/>
        <end position="588"/>
    </location>
</feature>
<reference evidence="5" key="2">
    <citation type="submission" date="2016-02" db="EMBL/GenBank/DDBJ databases">
        <title>Genome sequencing of Aspergillus luchuensis NBRC 4314.</title>
        <authorList>
            <person name="Yamada O."/>
        </authorList>
    </citation>
    <scope>NUCLEOTIDE SEQUENCE [LARGE SCALE GENOMIC DNA]</scope>
    <source>
        <strain evidence="5">RIB 2604</strain>
    </source>
</reference>
<evidence type="ECO:0000313" key="5">
    <source>
        <dbReference type="Proteomes" id="UP000075230"/>
    </source>
</evidence>
<dbReference type="InterPro" id="IPR001227">
    <property type="entry name" value="Ac_transferase_dom_sf"/>
</dbReference>
<comment type="caution">
    <text evidence="4">The sequence shown here is derived from an EMBL/GenBank/DDBJ whole genome shotgun (WGS) entry which is preliminary data.</text>
</comment>
<dbReference type="PANTHER" id="PTHR43775">
    <property type="entry name" value="FATTY ACID SYNTHASE"/>
    <property type="match status" value="1"/>
</dbReference>
<comment type="caution">
    <text evidence="2">Lacks conserved residue(s) required for the propagation of feature annotation.</text>
</comment>
<dbReference type="GO" id="GO:0004312">
    <property type="term" value="F:fatty acid synthase activity"/>
    <property type="evidence" value="ECO:0007669"/>
    <property type="project" value="TreeGrafter"/>
</dbReference>
<name>A0A146FDK7_ASPKA</name>
<dbReference type="InterPro" id="IPR016035">
    <property type="entry name" value="Acyl_Trfase/lysoPLipase"/>
</dbReference>
<dbReference type="SMART" id="SM00826">
    <property type="entry name" value="PKS_DH"/>
    <property type="match status" value="1"/>
</dbReference>
<dbReference type="AlphaFoldDB" id="A0A146FDK7"/>
<dbReference type="Pfam" id="PF21089">
    <property type="entry name" value="PKS_DH_N"/>
    <property type="match status" value="1"/>
</dbReference>
<dbReference type="GO" id="GO:0044550">
    <property type="term" value="P:secondary metabolite biosynthetic process"/>
    <property type="evidence" value="ECO:0007669"/>
    <property type="project" value="TreeGrafter"/>
</dbReference>
<dbReference type="InterPro" id="IPR016036">
    <property type="entry name" value="Malonyl_transacylase_ACP-bd"/>
</dbReference>
<evidence type="ECO:0000259" key="3">
    <source>
        <dbReference type="PROSITE" id="PS52019"/>
    </source>
</evidence>
<sequence>MRLIQASFISSYLTDDDDLFADQEQESSHLLVFSANDETSLKATVQRLQMHLVRPEVRVSLPDLADTLSERRTRHFHRAYLVSNTPTVDQHALIYGKPRSNVPKVGFIFTGQGSQWPQMGKALVDTFPSSQRLLRHLDAVLQALPHPPQWSLYDELTCPRSSDHVRQPELSQPLVTALQLLITDLLSTWCVQPASVVGHSSGEIAAFVAAGLLEPEDAIQIAYYRGEAAVDLQDDLRPKLGMMAAGLSDTSPLLQQILQRHSGAVALACINSPQSVTLSGHVSALETVDLPYHSPFMADIAAHYKSLLDARGPDSSSPASPRRRGAKLFSSVTGCEMQGSVDNAYWEANMRLPVRFSEAVKAMLTDADPVDFLIERGPGWSRQADPQALSSNGAGIDYHAPCRRNAFEPTALFDVAGRLFLADGPININQVNATARAKSARDSKPAVLVDLPNYMWNHATKYWWESQASRDWRFRRYPNHDLLSGKVLGTPWTAPVWKKLLRLPELTWLLDHRIGGQVLFPAAGYIAMAVEAAFRMGQLRGFIDQNLQVHNVAYRLRNVTFMKAMVLEEGTDQRIMLTLTPEDERADS</sequence>
<dbReference type="InterPro" id="IPR049552">
    <property type="entry name" value="PKS_DH_N"/>
</dbReference>
<accession>A0A146FDK7</accession>
<evidence type="ECO:0000256" key="1">
    <source>
        <dbReference type="ARBA" id="ARBA00022679"/>
    </source>
</evidence>
<dbReference type="PANTHER" id="PTHR43775:SF18">
    <property type="entry name" value="ENZYME, PUTATIVE (JCVI)-RELATED"/>
    <property type="match status" value="1"/>
</dbReference>
<proteinExistence type="predicted"/>
<dbReference type="PROSITE" id="PS52019">
    <property type="entry name" value="PKS_MFAS_DH"/>
    <property type="match status" value="1"/>
</dbReference>
<dbReference type="SUPFAM" id="SSF52151">
    <property type="entry name" value="FabD/lysophospholipase-like"/>
    <property type="match status" value="1"/>
</dbReference>
<dbReference type="InterPro" id="IPR050091">
    <property type="entry name" value="PKS_NRPS_Biosynth_Enz"/>
</dbReference>
<dbReference type="SMART" id="SM00827">
    <property type="entry name" value="PKS_AT"/>
    <property type="match status" value="1"/>
</dbReference>
<evidence type="ECO:0000256" key="2">
    <source>
        <dbReference type="PROSITE-ProRule" id="PRU01363"/>
    </source>
</evidence>
<evidence type="ECO:0000313" key="4">
    <source>
        <dbReference type="EMBL" id="GAT23702.1"/>
    </source>
</evidence>
<dbReference type="InterPro" id="IPR020807">
    <property type="entry name" value="PKS_DH"/>
</dbReference>
<dbReference type="SUPFAM" id="SSF55048">
    <property type="entry name" value="Probable ACP-binding domain of malonyl-CoA ACP transacylase"/>
    <property type="match status" value="1"/>
</dbReference>
<keyword evidence="1" id="KW-0808">Transferase</keyword>
<dbReference type="Proteomes" id="UP000075230">
    <property type="component" value="Unassembled WGS sequence"/>
</dbReference>
<dbReference type="Gene3D" id="3.40.366.10">
    <property type="entry name" value="Malonyl-Coenzyme A Acyl Carrier Protein, domain 2"/>
    <property type="match status" value="1"/>
</dbReference>
<dbReference type="Pfam" id="PF00698">
    <property type="entry name" value="Acyl_transf_1"/>
    <property type="match status" value="1"/>
</dbReference>
<dbReference type="InterPro" id="IPR014043">
    <property type="entry name" value="Acyl_transferase_dom"/>
</dbReference>
<gene>
    <name evidence="4" type="ORF">RIB2604_01708410</name>
</gene>
<dbReference type="VEuPathDB" id="FungiDB:ASPFODRAFT_58060"/>
<dbReference type="EMBL" id="BCWF01000017">
    <property type="protein sequence ID" value="GAT23702.1"/>
    <property type="molecule type" value="Genomic_DNA"/>
</dbReference>
<dbReference type="Gene3D" id="3.10.129.10">
    <property type="entry name" value="Hotdog Thioesterase"/>
    <property type="match status" value="1"/>
</dbReference>
<dbReference type="Pfam" id="PF22621">
    <property type="entry name" value="CurL-like_PKS_C"/>
    <property type="match status" value="1"/>
</dbReference>
<organism evidence="4 5">
    <name type="scientific">Aspergillus kawachii</name>
    <name type="common">White koji mold</name>
    <name type="synonym">Aspergillus awamori var. kawachi</name>
    <dbReference type="NCBI Taxonomy" id="1069201"/>
    <lineage>
        <taxon>Eukaryota</taxon>
        <taxon>Fungi</taxon>
        <taxon>Dikarya</taxon>
        <taxon>Ascomycota</taxon>
        <taxon>Pezizomycotina</taxon>
        <taxon>Eurotiomycetes</taxon>
        <taxon>Eurotiomycetidae</taxon>
        <taxon>Eurotiales</taxon>
        <taxon>Aspergillaceae</taxon>
        <taxon>Aspergillus</taxon>
        <taxon>Aspergillus subgen. Circumdati</taxon>
    </lineage>
</organism>
<dbReference type="InterPro" id="IPR049900">
    <property type="entry name" value="PKS_mFAS_DH"/>
</dbReference>
<dbReference type="Gene3D" id="3.30.70.3290">
    <property type="match status" value="1"/>
</dbReference>
<protein>
    <submittedName>
        <fullName evidence="4">Polyketide synthase</fullName>
    </submittedName>
</protein>
<dbReference type="GO" id="GO:0006633">
    <property type="term" value="P:fatty acid biosynthetic process"/>
    <property type="evidence" value="ECO:0007669"/>
    <property type="project" value="TreeGrafter"/>
</dbReference>